<dbReference type="EMBL" id="SSTE01005668">
    <property type="protein sequence ID" value="KAA0060307.1"/>
    <property type="molecule type" value="Genomic_DNA"/>
</dbReference>
<accession>A0A5D3DEN3</accession>
<feature type="region of interest" description="Disordered" evidence="1">
    <location>
        <begin position="136"/>
        <end position="164"/>
    </location>
</feature>
<proteinExistence type="predicted"/>
<dbReference type="PANTHER" id="PTHR46250:SF18">
    <property type="entry name" value="MYB_SANT-LIKE DOMAIN-CONTAINING PROTEIN"/>
    <property type="match status" value="1"/>
</dbReference>
<dbReference type="EMBL" id="SSTD01005234">
    <property type="protein sequence ID" value="TYK22056.1"/>
    <property type="molecule type" value="Genomic_DNA"/>
</dbReference>
<evidence type="ECO:0000313" key="2">
    <source>
        <dbReference type="EMBL" id="KAA0060307.1"/>
    </source>
</evidence>
<dbReference type="OrthoDB" id="1301570at2759"/>
<name>A0A5D3DEN3_CUCMM</name>
<evidence type="ECO:0000313" key="3">
    <source>
        <dbReference type="EMBL" id="TYK22056.1"/>
    </source>
</evidence>
<evidence type="ECO:0000313" key="5">
    <source>
        <dbReference type="Proteomes" id="UP000321947"/>
    </source>
</evidence>
<dbReference type="Proteomes" id="UP000321947">
    <property type="component" value="Unassembled WGS sequence"/>
</dbReference>
<reference evidence="4 5" key="1">
    <citation type="submission" date="2019-08" db="EMBL/GenBank/DDBJ databases">
        <title>Draft genome sequences of two oriental melons (Cucumis melo L. var makuwa).</title>
        <authorList>
            <person name="Kwon S.-Y."/>
        </authorList>
    </citation>
    <scope>NUCLEOTIDE SEQUENCE [LARGE SCALE GENOMIC DNA]</scope>
    <source>
        <strain evidence="5">cv. Chang Bougi</strain>
        <strain evidence="4">cv. SW 3</strain>
        <tissue evidence="3">Leaf</tissue>
    </source>
</reference>
<evidence type="ECO:0000256" key="1">
    <source>
        <dbReference type="SAM" id="MobiDB-lite"/>
    </source>
</evidence>
<dbReference type="Proteomes" id="UP000321393">
    <property type="component" value="Unassembled WGS sequence"/>
</dbReference>
<organism evidence="3 5">
    <name type="scientific">Cucumis melo var. makuwa</name>
    <name type="common">Oriental melon</name>
    <dbReference type="NCBI Taxonomy" id="1194695"/>
    <lineage>
        <taxon>Eukaryota</taxon>
        <taxon>Viridiplantae</taxon>
        <taxon>Streptophyta</taxon>
        <taxon>Embryophyta</taxon>
        <taxon>Tracheophyta</taxon>
        <taxon>Spermatophyta</taxon>
        <taxon>Magnoliopsida</taxon>
        <taxon>eudicotyledons</taxon>
        <taxon>Gunneridae</taxon>
        <taxon>Pentapetalae</taxon>
        <taxon>rosids</taxon>
        <taxon>fabids</taxon>
        <taxon>Cucurbitales</taxon>
        <taxon>Cucurbitaceae</taxon>
        <taxon>Benincaseae</taxon>
        <taxon>Cucumis</taxon>
    </lineage>
</organism>
<comment type="caution">
    <text evidence="3">The sequence shown here is derived from an EMBL/GenBank/DDBJ whole genome shotgun (WGS) entry which is preliminary data.</text>
</comment>
<dbReference type="PANTHER" id="PTHR46250">
    <property type="entry name" value="MYB/SANT-LIKE DNA-BINDING DOMAIN PROTEIN-RELATED"/>
    <property type="match status" value="1"/>
</dbReference>
<gene>
    <name evidence="3" type="ORF">E5676_scaffold318G00340</name>
    <name evidence="2" type="ORF">E6C27_scaffold22G00860</name>
</gene>
<sequence>MSKCKITNGFHELFVVCHSQYGNIVACAEACMNEGGEGHSCRVFSGFGVHWGWKSDNGTFWPGHHSGFGWNDDEKCIIAEKELFDNWVRSHPAAKGLLNKPFLYYDKLAYVFGRDRTTDRFVETFADIRSNEPARYEGFDMPDGNEEFPSTAGSSGSKRKRGSQREEELEVINMALECTNDQLRMIADWSARALVNDNHVRQEFFRILREMSELTSLDTALLQRHLFSRMDDMRGFVLMPEDERDGFCRVILRDIFT</sequence>
<dbReference type="AlphaFoldDB" id="A0A5D3DEN3"/>
<evidence type="ECO:0000313" key="4">
    <source>
        <dbReference type="Proteomes" id="UP000321393"/>
    </source>
</evidence>
<protein>
    <submittedName>
        <fullName evidence="3">Retrotransposon protein</fullName>
    </submittedName>
</protein>